<keyword evidence="1" id="KW-0472">Membrane</keyword>
<organism evidence="2 3">
    <name type="scientific">Mangrovibacter phragmitis</name>
    <dbReference type="NCBI Taxonomy" id="1691903"/>
    <lineage>
        <taxon>Bacteria</taxon>
        <taxon>Pseudomonadati</taxon>
        <taxon>Pseudomonadota</taxon>
        <taxon>Gammaproteobacteria</taxon>
        <taxon>Enterobacterales</taxon>
        <taxon>Enterobacteriaceae</taxon>
        <taxon>Mangrovibacter</taxon>
    </lineage>
</organism>
<name>A0A1B7L0Z7_9ENTR</name>
<keyword evidence="1" id="KW-1133">Transmembrane helix</keyword>
<gene>
    <name evidence="2" type="ORF">A9B99_10960</name>
</gene>
<keyword evidence="3" id="KW-1185">Reference proteome</keyword>
<protein>
    <recommendedName>
        <fullName evidence="4">DUF2946 domain-containing protein</fullName>
    </recommendedName>
</protein>
<accession>A0A1B7L0Z7</accession>
<comment type="caution">
    <text evidence="2">The sequence shown here is derived from an EMBL/GenBank/DDBJ whole genome shotgun (WGS) entry which is preliminary data.</text>
</comment>
<reference evidence="3" key="1">
    <citation type="submission" date="2016-05" db="EMBL/GenBank/DDBJ databases">
        <authorList>
            <person name="Behera P."/>
            <person name="Vaishampayan P."/>
            <person name="Singh N."/>
            <person name="Raina V."/>
            <person name="Suar M."/>
            <person name="Pattnaik A."/>
            <person name="Rastogi G."/>
        </authorList>
    </citation>
    <scope>NUCLEOTIDE SEQUENCE [LARGE SCALE GENOMIC DNA]</scope>
    <source>
        <strain evidence="3">MP23</strain>
    </source>
</reference>
<feature type="transmembrane region" description="Helical" evidence="1">
    <location>
        <begin position="40"/>
        <end position="59"/>
    </location>
</feature>
<dbReference type="Pfam" id="PF11162">
    <property type="entry name" value="DUF2946"/>
    <property type="match status" value="1"/>
</dbReference>
<keyword evidence="1" id="KW-0812">Transmembrane</keyword>
<dbReference type="AlphaFoldDB" id="A0A1B7L0Z7"/>
<evidence type="ECO:0008006" key="4">
    <source>
        <dbReference type="Google" id="ProtNLM"/>
    </source>
</evidence>
<dbReference type="InterPro" id="IPR021333">
    <property type="entry name" value="DUF2946"/>
</dbReference>
<dbReference type="Proteomes" id="UP000078225">
    <property type="component" value="Unassembled WGS sequence"/>
</dbReference>
<dbReference type="EMBL" id="LYRP01000033">
    <property type="protein sequence ID" value="OAT75973.1"/>
    <property type="molecule type" value="Genomic_DNA"/>
</dbReference>
<dbReference type="STRING" id="1691903.A9B99_10960"/>
<evidence type="ECO:0000313" key="2">
    <source>
        <dbReference type="EMBL" id="OAT75973.1"/>
    </source>
</evidence>
<proteinExistence type="predicted"/>
<sequence length="190" mass="21225">MRLVAIFLQQNNFCSCTIAQHFVLAGHVVLHRFHARAGRVGIFLALLAIFMLFVAPVVSKALVRQGLMMPETGNMLMPGMAMVQHEPAMAHKHAGEHHGMHHASSRKNTAYHDVVHNDTTTPQANWMDDAACGYCQLLLHMPLIFWVATLLLWCLITLRRTPAVVQVCVPALQGWFRPFLARAPPVLAIH</sequence>
<evidence type="ECO:0000256" key="1">
    <source>
        <dbReference type="SAM" id="Phobius"/>
    </source>
</evidence>
<evidence type="ECO:0000313" key="3">
    <source>
        <dbReference type="Proteomes" id="UP000078225"/>
    </source>
</evidence>
<feature type="transmembrane region" description="Helical" evidence="1">
    <location>
        <begin position="137"/>
        <end position="156"/>
    </location>
</feature>